<evidence type="ECO:0008006" key="3">
    <source>
        <dbReference type="Google" id="ProtNLM"/>
    </source>
</evidence>
<dbReference type="RefSeq" id="WP_141786232.1">
    <property type="nucleotide sequence ID" value="NZ_BAAAIK010000001.1"/>
</dbReference>
<gene>
    <name evidence="1" type="ORF">FB467_3533</name>
</gene>
<organism evidence="1 2">
    <name type="scientific">Ornithinicoccus hortensis</name>
    <dbReference type="NCBI Taxonomy" id="82346"/>
    <lineage>
        <taxon>Bacteria</taxon>
        <taxon>Bacillati</taxon>
        <taxon>Actinomycetota</taxon>
        <taxon>Actinomycetes</taxon>
        <taxon>Micrococcales</taxon>
        <taxon>Intrasporangiaceae</taxon>
        <taxon>Ornithinicoccus</taxon>
    </lineage>
</organism>
<sequence length="356" mass="38034">MDLSVRTVPPPRGGEATSPLVAAFAEVYRRHCVATFGDDDLADSAEVTATAYAEQTYRRKLLVVALDGERVVGGASFGMPLKDNTTLAEGDFAVDPDADPGTVLPAVWEQVRAEVVAAGRRTAQVWMSHPLGGDGELLVPRTGAGRLPRDKVAGTLLELGFELEQVERHSVLDVAAALPRAATEAARAREVAGSAYEVLSWVGPTPEDLRAGMADLMARMSTDVPSGDLELEPEEWDAERVATGDRVAAALGRRKVTSIAREVATGQPVAYTEFVQPGDKPQVAYQEDTLVHAGHRGHRLGMLVKAANLAVLARELPDVARVHTWNATENAHMLAINHALGFTDRSAEGGWQLTGL</sequence>
<dbReference type="EMBL" id="VFOP01000001">
    <property type="protein sequence ID" value="TQL52352.1"/>
    <property type="molecule type" value="Genomic_DNA"/>
</dbReference>
<accession>A0A542YWA4</accession>
<evidence type="ECO:0000313" key="2">
    <source>
        <dbReference type="Proteomes" id="UP000319516"/>
    </source>
</evidence>
<dbReference type="AlphaFoldDB" id="A0A542YWA4"/>
<proteinExistence type="predicted"/>
<comment type="caution">
    <text evidence="1">The sequence shown here is derived from an EMBL/GenBank/DDBJ whole genome shotgun (WGS) entry which is preliminary data.</text>
</comment>
<keyword evidence="2" id="KW-1185">Reference proteome</keyword>
<protein>
    <recommendedName>
        <fullName evidence="3">Acetyltransferase (GNAT) family protein</fullName>
    </recommendedName>
</protein>
<reference evidence="1 2" key="1">
    <citation type="submission" date="2019-06" db="EMBL/GenBank/DDBJ databases">
        <title>Sequencing the genomes of 1000 actinobacteria strains.</title>
        <authorList>
            <person name="Klenk H.-P."/>
        </authorList>
    </citation>
    <scope>NUCLEOTIDE SEQUENCE [LARGE SCALE GENOMIC DNA]</scope>
    <source>
        <strain evidence="1 2">DSM 12335</strain>
    </source>
</reference>
<dbReference type="Proteomes" id="UP000319516">
    <property type="component" value="Unassembled WGS sequence"/>
</dbReference>
<name>A0A542YWA4_9MICO</name>
<dbReference type="Gene3D" id="3.40.630.30">
    <property type="match status" value="1"/>
</dbReference>
<dbReference type="InterPro" id="IPR016181">
    <property type="entry name" value="Acyl_CoA_acyltransferase"/>
</dbReference>
<dbReference type="OrthoDB" id="4119890at2"/>
<dbReference type="SUPFAM" id="SSF55729">
    <property type="entry name" value="Acyl-CoA N-acyltransferases (Nat)"/>
    <property type="match status" value="1"/>
</dbReference>
<evidence type="ECO:0000313" key="1">
    <source>
        <dbReference type="EMBL" id="TQL52352.1"/>
    </source>
</evidence>